<comment type="caution">
    <text evidence="4">The sequence shown here is derived from an EMBL/GenBank/DDBJ whole genome shotgun (WGS) entry which is preliminary data.</text>
</comment>
<reference evidence="4 5" key="1">
    <citation type="journal article" date="2020" name="Nature">
        <title>Six reference-quality genomes reveal evolution of bat adaptations.</title>
        <authorList>
            <person name="Jebb D."/>
            <person name="Huang Z."/>
            <person name="Pippel M."/>
            <person name="Hughes G.M."/>
            <person name="Lavrichenko K."/>
            <person name="Devanna P."/>
            <person name="Winkler S."/>
            <person name="Jermiin L.S."/>
            <person name="Skirmuntt E.C."/>
            <person name="Katzourakis A."/>
            <person name="Burkitt-Gray L."/>
            <person name="Ray D.A."/>
            <person name="Sullivan K.A.M."/>
            <person name="Roscito J.G."/>
            <person name="Kirilenko B.M."/>
            <person name="Davalos L.M."/>
            <person name="Corthals A.P."/>
            <person name="Power M.L."/>
            <person name="Jones G."/>
            <person name="Ransome R.D."/>
            <person name="Dechmann D.K.N."/>
            <person name="Locatelli A.G."/>
            <person name="Puechmaille S.J."/>
            <person name="Fedrigo O."/>
            <person name="Jarvis E.D."/>
            <person name="Hiller M."/>
            <person name="Vernes S.C."/>
            <person name="Myers E.W."/>
            <person name="Teeling E.C."/>
        </authorList>
    </citation>
    <scope>NUCLEOTIDE SEQUENCE [LARGE SCALE GENOMIC DNA]</scope>
    <source>
        <strain evidence="4">MRhiFer1</strain>
        <tissue evidence="4">Lung</tissue>
    </source>
</reference>
<dbReference type="GO" id="GO:0033270">
    <property type="term" value="C:paranode region of axon"/>
    <property type="evidence" value="ECO:0007669"/>
    <property type="project" value="InterPro"/>
</dbReference>
<name>A0A7J7X680_RHIFE</name>
<feature type="transmembrane region" description="Helical" evidence="2">
    <location>
        <begin position="177"/>
        <end position="200"/>
    </location>
</feature>
<feature type="compositionally biased region" description="Polar residues" evidence="1">
    <location>
        <begin position="220"/>
        <end position="238"/>
    </location>
</feature>
<evidence type="ECO:0000313" key="5">
    <source>
        <dbReference type="Proteomes" id="UP000585614"/>
    </source>
</evidence>
<dbReference type="InterPro" id="IPR013989">
    <property type="entry name" value="Dev_and_cell_death_domain"/>
</dbReference>
<gene>
    <name evidence="4" type="ORF">mRhiFer1_011650</name>
</gene>
<dbReference type="PANTHER" id="PTHR35974:SF1">
    <property type="entry name" value="NONCOMPACT MYELIN-ASSOCIATED PROTEIN"/>
    <property type="match status" value="1"/>
</dbReference>
<keyword evidence="2" id="KW-1133">Transmembrane helix</keyword>
<dbReference type="Proteomes" id="UP000585614">
    <property type="component" value="Unassembled WGS sequence"/>
</dbReference>
<feature type="region of interest" description="Disordered" evidence="1">
    <location>
        <begin position="208"/>
        <end position="248"/>
    </location>
</feature>
<dbReference type="AlphaFoldDB" id="A0A7J7X680"/>
<dbReference type="GO" id="GO:0005886">
    <property type="term" value="C:plasma membrane"/>
    <property type="evidence" value="ECO:0007669"/>
    <property type="project" value="InterPro"/>
</dbReference>
<accession>A0A7J7X680</accession>
<keyword evidence="2" id="KW-0472">Membrane</keyword>
<dbReference type="PANTHER" id="PTHR35974">
    <property type="entry name" value="NONCOMPACT MYELIN-ASSOCIATED PROTEIN"/>
    <property type="match status" value="1"/>
</dbReference>
<sequence>MCQVWGAVFKGGTDTQDYYPEDCLKELRIFIPETKIIREHTIAIFKGTKLLYLDLLWGSWDIHQPFVDWVECIYQSTKRNILNQLLSPPIGKICSEIAHCSLRKKSGGAHLKGNRTWNSGGSQEAILKDLLRGLYPGGLRWLHYWIEMTTATPLGGTTFFSLNVTREEDFLYKSSGAIVAAVVVVVILIFTVVLVLLKLYNRKMRARRELEPKGPKPASPSAQGANSGSSPHPATVTFSPVDVHVESR</sequence>
<dbReference type="GO" id="GO:0043220">
    <property type="term" value="C:Schmidt-Lanterman incisure"/>
    <property type="evidence" value="ECO:0007669"/>
    <property type="project" value="InterPro"/>
</dbReference>
<organism evidence="4 5">
    <name type="scientific">Rhinolophus ferrumequinum</name>
    <name type="common">Greater horseshoe bat</name>
    <dbReference type="NCBI Taxonomy" id="59479"/>
    <lineage>
        <taxon>Eukaryota</taxon>
        <taxon>Metazoa</taxon>
        <taxon>Chordata</taxon>
        <taxon>Craniata</taxon>
        <taxon>Vertebrata</taxon>
        <taxon>Euteleostomi</taxon>
        <taxon>Mammalia</taxon>
        <taxon>Eutheria</taxon>
        <taxon>Laurasiatheria</taxon>
        <taxon>Chiroptera</taxon>
        <taxon>Yinpterochiroptera</taxon>
        <taxon>Rhinolophoidea</taxon>
        <taxon>Rhinolophidae</taxon>
        <taxon>Rhinolophinae</taxon>
        <taxon>Rhinolophus</taxon>
    </lineage>
</organism>
<feature type="domain" description="DCD" evidence="3">
    <location>
        <begin position="152"/>
        <end position="248"/>
    </location>
</feature>
<protein>
    <submittedName>
        <fullName evidence="4">Non-compact myelin associated protein</fullName>
    </submittedName>
</protein>
<dbReference type="GO" id="GO:0031641">
    <property type="term" value="P:regulation of myelination"/>
    <property type="evidence" value="ECO:0007669"/>
    <property type="project" value="InterPro"/>
</dbReference>
<dbReference type="InterPro" id="IPR038940">
    <property type="entry name" value="NCMAP"/>
</dbReference>
<evidence type="ECO:0000256" key="1">
    <source>
        <dbReference type="SAM" id="MobiDB-lite"/>
    </source>
</evidence>
<dbReference type="EMBL" id="JACAGC010000009">
    <property type="protein sequence ID" value="KAF6345171.1"/>
    <property type="molecule type" value="Genomic_DNA"/>
</dbReference>
<dbReference type="GO" id="GO:0032290">
    <property type="term" value="P:peripheral nervous system myelin formation"/>
    <property type="evidence" value="ECO:0007669"/>
    <property type="project" value="TreeGrafter"/>
</dbReference>
<keyword evidence="2" id="KW-0812">Transmembrane</keyword>
<proteinExistence type="predicted"/>
<evidence type="ECO:0000313" key="4">
    <source>
        <dbReference type="EMBL" id="KAF6345171.1"/>
    </source>
</evidence>
<dbReference type="GO" id="GO:0019911">
    <property type="term" value="F:structural constituent of myelin sheath"/>
    <property type="evidence" value="ECO:0007669"/>
    <property type="project" value="InterPro"/>
</dbReference>
<dbReference type="PROSITE" id="PS51222">
    <property type="entry name" value="DCD"/>
    <property type="match status" value="1"/>
</dbReference>
<evidence type="ECO:0000256" key="2">
    <source>
        <dbReference type="SAM" id="Phobius"/>
    </source>
</evidence>
<evidence type="ECO:0000259" key="3">
    <source>
        <dbReference type="PROSITE" id="PS51222"/>
    </source>
</evidence>